<dbReference type="PRINTS" id="PR00421">
    <property type="entry name" value="THIOREDOXIN"/>
</dbReference>
<dbReference type="Proteomes" id="UP000054466">
    <property type="component" value="Unassembled WGS sequence"/>
</dbReference>
<dbReference type="CDD" id="cd03002">
    <property type="entry name" value="PDI_a_MPD1_like"/>
    <property type="match status" value="1"/>
</dbReference>
<comment type="subcellular location">
    <subcellularLocation>
        <location evidence="2">Endoplasmic reticulum lumen</location>
    </subcellularLocation>
</comment>
<dbReference type="PANTHER" id="PTHR45815:SF3">
    <property type="entry name" value="PROTEIN DISULFIDE-ISOMERASE A6"/>
    <property type="match status" value="1"/>
</dbReference>
<gene>
    <name evidence="10" type="ORF">PV07_11756</name>
</gene>
<comment type="catalytic activity">
    <reaction evidence="1">
        <text>Catalyzes the rearrangement of -S-S- bonds in proteins.</text>
        <dbReference type="EC" id="5.3.4.1"/>
    </reaction>
</comment>
<feature type="domain" description="Thioredoxin" evidence="9">
    <location>
        <begin position="22"/>
        <end position="141"/>
    </location>
</feature>
<dbReference type="PANTHER" id="PTHR45815">
    <property type="entry name" value="PROTEIN DISULFIDE-ISOMERASE A6"/>
    <property type="match status" value="1"/>
</dbReference>
<evidence type="ECO:0000256" key="4">
    <source>
        <dbReference type="ARBA" id="ARBA00023157"/>
    </source>
</evidence>
<dbReference type="RefSeq" id="XP_016243784.1">
    <property type="nucleotide sequence ID" value="XM_016399222.1"/>
</dbReference>
<feature type="compositionally biased region" description="Low complexity" evidence="7">
    <location>
        <begin position="249"/>
        <end position="267"/>
    </location>
</feature>
<reference evidence="10 11" key="1">
    <citation type="submission" date="2015-01" db="EMBL/GenBank/DDBJ databases">
        <title>The Genome Sequence of Cladophialophora immunda CBS83496.</title>
        <authorList>
            <consortium name="The Broad Institute Genomics Platform"/>
            <person name="Cuomo C."/>
            <person name="de Hoog S."/>
            <person name="Gorbushina A."/>
            <person name="Stielow B."/>
            <person name="Teixiera M."/>
            <person name="Abouelleil A."/>
            <person name="Chapman S.B."/>
            <person name="Priest M."/>
            <person name="Young S.K."/>
            <person name="Wortman J."/>
            <person name="Nusbaum C."/>
            <person name="Birren B."/>
        </authorList>
    </citation>
    <scope>NUCLEOTIDE SEQUENCE [LARGE SCALE GENOMIC DNA]</scope>
    <source>
        <strain evidence="10 11">CBS 83496</strain>
    </source>
</reference>
<evidence type="ECO:0000256" key="3">
    <source>
        <dbReference type="ARBA" id="ARBA00012723"/>
    </source>
</evidence>
<dbReference type="EMBL" id="KN847046">
    <property type="protein sequence ID" value="KIW23568.1"/>
    <property type="molecule type" value="Genomic_DNA"/>
</dbReference>
<evidence type="ECO:0000256" key="2">
    <source>
        <dbReference type="ARBA" id="ARBA00004319"/>
    </source>
</evidence>
<evidence type="ECO:0000256" key="5">
    <source>
        <dbReference type="ARBA" id="ARBA00023235"/>
    </source>
</evidence>
<proteinExistence type="predicted"/>
<dbReference type="SUPFAM" id="SSF52833">
    <property type="entry name" value="Thioredoxin-like"/>
    <property type="match status" value="2"/>
</dbReference>
<dbReference type="InterPro" id="IPR057305">
    <property type="entry name" value="Thioredox_PDIA6_C"/>
</dbReference>
<evidence type="ECO:0000313" key="11">
    <source>
        <dbReference type="Proteomes" id="UP000054466"/>
    </source>
</evidence>
<dbReference type="Pfam" id="PF24541">
    <property type="entry name" value="Thioredox_PDIA6_C"/>
    <property type="match status" value="1"/>
</dbReference>
<keyword evidence="4" id="KW-1015">Disulfide bond</keyword>
<evidence type="ECO:0000313" key="10">
    <source>
        <dbReference type="EMBL" id="KIW23568.1"/>
    </source>
</evidence>
<evidence type="ECO:0000256" key="6">
    <source>
        <dbReference type="ARBA" id="ARBA00023284"/>
    </source>
</evidence>
<dbReference type="Gene3D" id="3.40.30.10">
    <property type="entry name" value="Glutaredoxin"/>
    <property type="match status" value="2"/>
</dbReference>
<dbReference type="GeneID" id="27350950"/>
<feature type="compositionally biased region" description="Acidic residues" evidence="7">
    <location>
        <begin position="513"/>
        <end position="525"/>
    </location>
</feature>
<sequence length="532" mass="56670">MPASMLLTSLVLALTCLINVHALYSKSSPVLQVTAKTYDSLIAQSNHSSIVEFYAPWCGHCQNLKPAYEKAAKNLAGLAKVAAIDCDDDANKPFCGQMGIQGFPTLKLIRPGSKPGRPIVEDYMGPRSTKGIVDAVKDKIPNHVKRLSGDGLDKWLDAEDAPAKAIVFTEKGTANPLLKSLAIDFLGSIAFAQVRDKATAEKYGVLDFPAIRLIPSRGATPISYDGEINRDSLVSFFSQIAPPNPDPAPKNSKPAKPSSKSSKSKASSSASAAFSRASAAHKSSDFEEHLAGSSTIVLDDDTPTASPLPIVEDYEKPMIVPEAVAPTPTLSTSAEVEAACMMPKSGNCILVLLPPSQETPSQPATSALAGFAEIAHKYNRRKASMIPTYAVPADNEAATVVRNDLSLGQEQHMEIIATNMKRGWWRRYSSDSYDVLDLEAFIDAIKLGEGSKSALPPGFGVVTEKSSDPEPTETADATEPNDSAEDSGDHTSPEPEQSPAAEDGSTVTNVAEPEPEPEPEPEDMPSGEHDEL</sequence>
<keyword evidence="6" id="KW-0676">Redox-active center</keyword>
<feature type="region of interest" description="Disordered" evidence="7">
    <location>
        <begin position="452"/>
        <end position="532"/>
    </location>
</feature>
<dbReference type="AlphaFoldDB" id="A0A0D2BWX3"/>
<evidence type="ECO:0000256" key="1">
    <source>
        <dbReference type="ARBA" id="ARBA00001182"/>
    </source>
</evidence>
<protein>
    <recommendedName>
        <fullName evidence="3">protein disulfide-isomerase</fullName>
        <ecNumber evidence="3">5.3.4.1</ecNumber>
    </recommendedName>
</protein>
<dbReference type="GO" id="GO:0015035">
    <property type="term" value="F:protein-disulfide reductase activity"/>
    <property type="evidence" value="ECO:0007669"/>
    <property type="project" value="TreeGrafter"/>
</dbReference>
<organism evidence="10 11">
    <name type="scientific">Cladophialophora immunda</name>
    <dbReference type="NCBI Taxonomy" id="569365"/>
    <lineage>
        <taxon>Eukaryota</taxon>
        <taxon>Fungi</taxon>
        <taxon>Dikarya</taxon>
        <taxon>Ascomycota</taxon>
        <taxon>Pezizomycotina</taxon>
        <taxon>Eurotiomycetes</taxon>
        <taxon>Chaetothyriomycetidae</taxon>
        <taxon>Chaetothyriales</taxon>
        <taxon>Herpotrichiellaceae</taxon>
        <taxon>Cladophialophora</taxon>
    </lineage>
</organism>
<feature type="region of interest" description="Disordered" evidence="7">
    <location>
        <begin position="239"/>
        <end position="267"/>
    </location>
</feature>
<dbReference type="InterPro" id="IPR017937">
    <property type="entry name" value="Thioredoxin_CS"/>
</dbReference>
<dbReference type="PROSITE" id="PS00194">
    <property type="entry name" value="THIOREDOXIN_1"/>
    <property type="match status" value="1"/>
</dbReference>
<dbReference type="InterPro" id="IPR013766">
    <property type="entry name" value="Thioredoxin_domain"/>
</dbReference>
<dbReference type="EC" id="5.3.4.1" evidence="3"/>
<keyword evidence="5 10" id="KW-0413">Isomerase</keyword>
<evidence type="ECO:0000256" key="7">
    <source>
        <dbReference type="SAM" id="MobiDB-lite"/>
    </source>
</evidence>
<dbReference type="Pfam" id="PF00085">
    <property type="entry name" value="Thioredoxin"/>
    <property type="match status" value="1"/>
</dbReference>
<dbReference type="InterPro" id="IPR036249">
    <property type="entry name" value="Thioredoxin-like_sf"/>
</dbReference>
<dbReference type="HOGENOM" id="CLU_030577_0_0_1"/>
<feature type="chain" id="PRO_5002239350" description="protein disulfide-isomerase" evidence="8">
    <location>
        <begin position="23"/>
        <end position="532"/>
    </location>
</feature>
<accession>A0A0D2BWX3</accession>
<evidence type="ECO:0000256" key="8">
    <source>
        <dbReference type="SAM" id="SignalP"/>
    </source>
</evidence>
<dbReference type="VEuPathDB" id="FungiDB:PV07_11756"/>
<name>A0A0D2BWX3_9EURO</name>
<feature type="signal peptide" evidence="8">
    <location>
        <begin position="1"/>
        <end position="22"/>
    </location>
</feature>
<dbReference type="PROSITE" id="PS51352">
    <property type="entry name" value="THIOREDOXIN_2"/>
    <property type="match status" value="1"/>
</dbReference>
<dbReference type="GO" id="GO:0034976">
    <property type="term" value="P:response to endoplasmic reticulum stress"/>
    <property type="evidence" value="ECO:0007669"/>
    <property type="project" value="TreeGrafter"/>
</dbReference>
<keyword evidence="11" id="KW-1185">Reference proteome</keyword>
<dbReference type="GO" id="GO:0005788">
    <property type="term" value="C:endoplasmic reticulum lumen"/>
    <property type="evidence" value="ECO:0007669"/>
    <property type="project" value="UniProtKB-SubCell"/>
</dbReference>
<keyword evidence="8" id="KW-0732">Signal</keyword>
<dbReference type="STRING" id="569365.A0A0D2BWX3"/>
<dbReference type="OrthoDB" id="10264505at2759"/>
<dbReference type="GO" id="GO:0003756">
    <property type="term" value="F:protein disulfide isomerase activity"/>
    <property type="evidence" value="ECO:0007669"/>
    <property type="project" value="UniProtKB-EC"/>
</dbReference>
<evidence type="ECO:0000259" key="9">
    <source>
        <dbReference type="PROSITE" id="PS51352"/>
    </source>
</evidence>